<accession>A0A9J6PSA2</accession>
<dbReference type="EMBL" id="JAODIM010000042">
    <property type="protein sequence ID" value="MCU5779283.1"/>
    <property type="molecule type" value="Genomic_DNA"/>
</dbReference>
<evidence type="ECO:0000313" key="2">
    <source>
        <dbReference type="Proteomes" id="UP001064262"/>
    </source>
</evidence>
<protein>
    <submittedName>
        <fullName evidence="1">Phage tail assembly protein</fullName>
    </submittedName>
</protein>
<proteinExistence type="predicted"/>
<name>A0A9J6PSA2_9GAMM</name>
<dbReference type="Proteomes" id="UP001064262">
    <property type="component" value="Unassembled WGS sequence"/>
</dbReference>
<sequence>MEQKDNIVTLETPIMRGETEIKTIEVIRPNSGALRGTRLAELCNADVDSLLTVLPRITLPALTKAECISLDPVDLIALGGRVIGFLSSKSAE</sequence>
<keyword evidence="2" id="KW-1185">Reference proteome</keyword>
<dbReference type="InterPro" id="IPR019289">
    <property type="entry name" value="Phage_tail_E/E"/>
</dbReference>
<gene>
    <name evidence="1" type="ORF">N5923_17505</name>
</gene>
<dbReference type="AlphaFoldDB" id="A0A9J6PSA2"/>
<dbReference type="Pfam" id="PF10109">
    <property type="entry name" value="Phage_TAC_7"/>
    <property type="match status" value="1"/>
</dbReference>
<dbReference type="RefSeq" id="WP_267145084.1">
    <property type="nucleotide sequence ID" value="NZ_JAODIL010000082.1"/>
</dbReference>
<evidence type="ECO:0000313" key="1">
    <source>
        <dbReference type="EMBL" id="MCU5779283.1"/>
    </source>
</evidence>
<comment type="caution">
    <text evidence="1">The sequence shown here is derived from an EMBL/GenBank/DDBJ whole genome shotgun (WGS) entry which is preliminary data.</text>
</comment>
<reference evidence="1" key="1">
    <citation type="submission" date="2022-09" db="EMBL/GenBank/DDBJ databases">
        <title>Winslowiella arboricola sp. nov., isolated from bleeding cankers on broadleaf hosts.</title>
        <authorList>
            <person name="Brady C."/>
            <person name="Kaur S."/>
            <person name="Crampton B."/>
            <person name="Maddock D."/>
            <person name="Arnold D."/>
            <person name="Denman S."/>
        </authorList>
    </citation>
    <scope>NUCLEOTIDE SEQUENCE</scope>
    <source>
        <strain evidence="1">BAC 15a-03b</strain>
    </source>
</reference>
<organism evidence="1 2">
    <name type="scientific">Winslowiella arboricola</name>
    <dbReference type="NCBI Taxonomy" id="2978220"/>
    <lineage>
        <taxon>Bacteria</taxon>
        <taxon>Pseudomonadati</taxon>
        <taxon>Pseudomonadota</taxon>
        <taxon>Gammaproteobacteria</taxon>
        <taxon>Enterobacterales</taxon>
        <taxon>Erwiniaceae</taxon>
        <taxon>Winslowiella</taxon>
    </lineage>
</organism>